<comment type="caution">
    <text evidence="13">The sequence shown here is derived from an EMBL/GenBank/DDBJ whole genome shotgun (WGS) entry which is preliminary data.</text>
</comment>
<sequence>MMTGCRSDGCGEPNINNRDIHDYSIKAANLQPAVVVLTPKLSATSNITQNSVLPLNHRHHQVIPVAPSEQGRSGSDYFYNDQQPAAAAVAPPRSSRWNPTPEQLLALEELYRRGIKTPTAQQIRQVTALLRHFGKIEGKNVFYWFQNHRARERQKRRRELMSSMSQSHSNEQRQQSWTNNLISSIQNKESAGGLRNLSLEGEQQNKWTLSNCTILSDQESSSVLQERMSMVESNSSKQPGVQSYSATPTSQPPCANPTVTLIDTTPLDCHHYYDYGMVLTAPHICKGEETRETRTLELFPLESDNLNGVKDSTLPQTKKDTTADFVADQYFQFL</sequence>
<keyword evidence="7 9" id="KW-0539">Nucleus</keyword>
<evidence type="ECO:0000256" key="6">
    <source>
        <dbReference type="ARBA" id="ARBA00023163"/>
    </source>
</evidence>
<evidence type="ECO:0000256" key="2">
    <source>
        <dbReference type="ARBA" id="ARBA00022473"/>
    </source>
</evidence>
<name>A0AAW1XFZ1_RUBAR</name>
<dbReference type="InterPro" id="IPR009057">
    <property type="entry name" value="Homeodomain-like_sf"/>
</dbReference>
<dbReference type="PANTHER" id="PTHR45940:SF13">
    <property type="entry name" value="WUSCHEL-RELATED HOMEOBOX 1"/>
    <property type="match status" value="1"/>
</dbReference>
<evidence type="ECO:0000256" key="4">
    <source>
        <dbReference type="ARBA" id="ARBA00023125"/>
    </source>
</evidence>
<keyword evidence="3" id="KW-0805">Transcription regulation</keyword>
<dbReference type="GO" id="GO:0003677">
    <property type="term" value="F:DNA binding"/>
    <property type="evidence" value="ECO:0007669"/>
    <property type="project" value="UniProtKB-UniRule"/>
</dbReference>
<evidence type="ECO:0000313" key="13">
    <source>
        <dbReference type="EMBL" id="KAK9935290.1"/>
    </source>
</evidence>
<feature type="domain" description="Homeobox" evidence="12">
    <location>
        <begin position="90"/>
        <end position="155"/>
    </location>
</feature>
<dbReference type="EMBL" id="JBEDUW010000004">
    <property type="protein sequence ID" value="KAK9935290.1"/>
    <property type="molecule type" value="Genomic_DNA"/>
</dbReference>
<evidence type="ECO:0000256" key="9">
    <source>
        <dbReference type="PROSITE-ProRule" id="PRU00108"/>
    </source>
</evidence>
<protein>
    <recommendedName>
        <fullName evidence="12">Homeobox domain-containing protein</fullName>
    </recommendedName>
</protein>
<keyword evidence="5 9" id="KW-0371">Homeobox</keyword>
<dbReference type="PROSITE" id="PS50071">
    <property type="entry name" value="HOMEOBOX_2"/>
    <property type="match status" value="1"/>
</dbReference>
<feature type="DNA-binding region" description="Homeobox" evidence="9">
    <location>
        <begin position="92"/>
        <end position="156"/>
    </location>
</feature>
<reference evidence="13 14" key="1">
    <citation type="journal article" date="2023" name="G3 (Bethesda)">
        <title>A chromosome-length genome assembly and annotation of blackberry (Rubus argutus, cv. 'Hillquist').</title>
        <authorList>
            <person name="Bruna T."/>
            <person name="Aryal R."/>
            <person name="Dudchenko O."/>
            <person name="Sargent D.J."/>
            <person name="Mead D."/>
            <person name="Buti M."/>
            <person name="Cavallini A."/>
            <person name="Hytonen T."/>
            <person name="Andres J."/>
            <person name="Pham M."/>
            <person name="Weisz D."/>
            <person name="Mascagni F."/>
            <person name="Usai G."/>
            <person name="Natali L."/>
            <person name="Bassil N."/>
            <person name="Fernandez G.E."/>
            <person name="Lomsadze A."/>
            <person name="Armour M."/>
            <person name="Olukolu B."/>
            <person name="Poorten T."/>
            <person name="Britton C."/>
            <person name="Davik J."/>
            <person name="Ashrafi H."/>
            <person name="Aiden E.L."/>
            <person name="Borodovsky M."/>
            <person name="Worthington M."/>
        </authorList>
    </citation>
    <scope>NUCLEOTIDE SEQUENCE [LARGE SCALE GENOMIC DNA]</scope>
    <source>
        <strain evidence="13">PI 553951</strain>
    </source>
</reference>
<feature type="region of interest" description="Disordered" evidence="11">
    <location>
        <begin position="231"/>
        <end position="255"/>
    </location>
</feature>
<evidence type="ECO:0000256" key="11">
    <source>
        <dbReference type="SAM" id="MobiDB-lite"/>
    </source>
</evidence>
<evidence type="ECO:0000256" key="1">
    <source>
        <dbReference type="ARBA" id="ARBA00004123"/>
    </source>
</evidence>
<evidence type="ECO:0000313" key="14">
    <source>
        <dbReference type="Proteomes" id="UP001457282"/>
    </source>
</evidence>
<dbReference type="InterPro" id="IPR001356">
    <property type="entry name" value="HD"/>
</dbReference>
<keyword evidence="14" id="KW-1185">Reference proteome</keyword>
<dbReference type="AlphaFoldDB" id="A0AAW1XFZ1"/>
<feature type="compositionally biased region" description="Polar residues" evidence="11">
    <location>
        <begin position="162"/>
        <end position="176"/>
    </location>
</feature>
<gene>
    <name evidence="13" type="ORF">M0R45_022398</name>
</gene>
<dbReference type="GO" id="GO:0099402">
    <property type="term" value="P:plant organ development"/>
    <property type="evidence" value="ECO:0007669"/>
    <property type="project" value="InterPro"/>
</dbReference>
<dbReference type="InterPro" id="IPR044555">
    <property type="entry name" value="WUSCHEL-like"/>
</dbReference>
<keyword evidence="4 9" id="KW-0238">DNA-binding</keyword>
<dbReference type="PANTHER" id="PTHR45940">
    <property type="entry name" value="WUSCHEL-RELATED HOMEOBOX 1-RELATED"/>
    <property type="match status" value="1"/>
</dbReference>
<evidence type="ECO:0000256" key="8">
    <source>
        <dbReference type="ARBA" id="ARBA00024040"/>
    </source>
</evidence>
<evidence type="ECO:0000259" key="12">
    <source>
        <dbReference type="PROSITE" id="PS50071"/>
    </source>
</evidence>
<dbReference type="SMART" id="SM00389">
    <property type="entry name" value="HOX"/>
    <property type="match status" value="1"/>
</dbReference>
<feature type="compositionally biased region" description="Polar residues" evidence="11">
    <location>
        <begin position="231"/>
        <end position="249"/>
    </location>
</feature>
<comment type="subcellular location">
    <subcellularLocation>
        <location evidence="1 9 10">Nucleus</location>
    </subcellularLocation>
</comment>
<dbReference type="GO" id="GO:0005634">
    <property type="term" value="C:nucleus"/>
    <property type="evidence" value="ECO:0007669"/>
    <property type="project" value="UniProtKB-SubCell"/>
</dbReference>
<proteinExistence type="inferred from homology"/>
<feature type="region of interest" description="Disordered" evidence="11">
    <location>
        <begin position="155"/>
        <end position="176"/>
    </location>
</feature>
<dbReference type="Pfam" id="PF00046">
    <property type="entry name" value="Homeodomain"/>
    <property type="match status" value="1"/>
</dbReference>
<evidence type="ECO:0000256" key="10">
    <source>
        <dbReference type="RuleBase" id="RU000682"/>
    </source>
</evidence>
<evidence type="ECO:0000256" key="7">
    <source>
        <dbReference type="ARBA" id="ARBA00023242"/>
    </source>
</evidence>
<dbReference type="SUPFAM" id="SSF46689">
    <property type="entry name" value="Homeodomain-like"/>
    <property type="match status" value="1"/>
</dbReference>
<keyword evidence="2" id="KW-0217">Developmental protein</keyword>
<dbReference type="GO" id="GO:0003700">
    <property type="term" value="F:DNA-binding transcription factor activity"/>
    <property type="evidence" value="ECO:0007669"/>
    <property type="project" value="InterPro"/>
</dbReference>
<dbReference type="Gene3D" id="1.10.10.60">
    <property type="entry name" value="Homeodomain-like"/>
    <property type="match status" value="1"/>
</dbReference>
<keyword evidence="6" id="KW-0804">Transcription</keyword>
<organism evidence="13 14">
    <name type="scientific">Rubus argutus</name>
    <name type="common">Southern blackberry</name>
    <dbReference type="NCBI Taxonomy" id="59490"/>
    <lineage>
        <taxon>Eukaryota</taxon>
        <taxon>Viridiplantae</taxon>
        <taxon>Streptophyta</taxon>
        <taxon>Embryophyta</taxon>
        <taxon>Tracheophyta</taxon>
        <taxon>Spermatophyta</taxon>
        <taxon>Magnoliopsida</taxon>
        <taxon>eudicotyledons</taxon>
        <taxon>Gunneridae</taxon>
        <taxon>Pentapetalae</taxon>
        <taxon>rosids</taxon>
        <taxon>fabids</taxon>
        <taxon>Rosales</taxon>
        <taxon>Rosaceae</taxon>
        <taxon>Rosoideae</taxon>
        <taxon>Rosoideae incertae sedis</taxon>
        <taxon>Rubus</taxon>
    </lineage>
</organism>
<dbReference type="CDD" id="cd00086">
    <property type="entry name" value="homeodomain"/>
    <property type="match status" value="1"/>
</dbReference>
<comment type="similarity">
    <text evidence="8">Belongs to the WUS homeobox family.</text>
</comment>
<dbReference type="Proteomes" id="UP001457282">
    <property type="component" value="Unassembled WGS sequence"/>
</dbReference>
<evidence type="ECO:0000256" key="5">
    <source>
        <dbReference type="ARBA" id="ARBA00023155"/>
    </source>
</evidence>
<accession>A0AAW1XFZ1</accession>
<evidence type="ECO:0000256" key="3">
    <source>
        <dbReference type="ARBA" id="ARBA00023015"/>
    </source>
</evidence>